<dbReference type="AlphaFoldDB" id="A0A1M6JJV3"/>
<keyword evidence="5 10" id="KW-0067">ATP-binding</keyword>
<evidence type="ECO:0000256" key="3">
    <source>
        <dbReference type="ARBA" id="ARBA00022598"/>
    </source>
</evidence>
<reference evidence="13" key="1">
    <citation type="submission" date="2016-11" db="EMBL/GenBank/DDBJ databases">
        <authorList>
            <person name="Varghese N."/>
            <person name="Submissions S."/>
        </authorList>
    </citation>
    <scope>NUCLEOTIDE SEQUENCE [LARGE SCALE GENOMIC DNA]</scope>
    <source>
        <strain evidence="13">DSM 15518</strain>
    </source>
</reference>
<keyword evidence="4 10" id="KW-0547">Nucleotide-binding</keyword>
<evidence type="ECO:0000256" key="6">
    <source>
        <dbReference type="ARBA" id="ARBA00022917"/>
    </source>
</evidence>
<evidence type="ECO:0000259" key="11">
    <source>
        <dbReference type="SMART" id="SM00845"/>
    </source>
</evidence>
<dbReference type="RefSeq" id="WP_072886469.1">
    <property type="nucleotide sequence ID" value="NZ_FRAE01000005.1"/>
</dbReference>
<protein>
    <recommendedName>
        <fullName evidence="10">Aspartyl/glutamyl-tRNA(Asn/Gln) amidotransferase subunit B</fullName>
        <shortName evidence="10">Asp/Glu-ADT subunit B</shortName>
        <ecNumber evidence="10">6.3.5.-</ecNumber>
    </recommendedName>
</protein>
<dbReference type="PROSITE" id="PS01234">
    <property type="entry name" value="GATB"/>
    <property type="match status" value="1"/>
</dbReference>
<dbReference type="NCBIfam" id="TIGR00133">
    <property type="entry name" value="gatB"/>
    <property type="match status" value="1"/>
</dbReference>
<accession>A0A1M6JJV3</accession>
<dbReference type="STRING" id="1123349.SAMN02744037_00115"/>
<evidence type="ECO:0000256" key="7">
    <source>
        <dbReference type="ARBA" id="ARBA00024799"/>
    </source>
</evidence>
<dbReference type="SMART" id="SM00845">
    <property type="entry name" value="GatB_Yqey"/>
    <property type="match status" value="1"/>
</dbReference>
<dbReference type="InterPro" id="IPR014746">
    <property type="entry name" value="Gln_synth/guanido_kin_cat_dom"/>
</dbReference>
<dbReference type="EMBL" id="FRAE01000005">
    <property type="protein sequence ID" value="SHJ46997.1"/>
    <property type="molecule type" value="Genomic_DNA"/>
</dbReference>
<dbReference type="Gene3D" id="1.10.150.380">
    <property type="entry name" value="GatB domain, N-terminal subdomain"/>
    <property type="match status" value="1"/>
</dbReference>
<dbReference type="NCBIfam" id="NF004014">
    <property type="entry name" value="PRK05477.1-4"/>
    <property type="match status" value="1"/>
</dbReference>
<dbReference type="GO" id="GO:0005524">
    <property type="term" value="F:ATP binding"/>
    <property type="evidence" value="ECO:0007669"/>
    <property type="project" value="UniProtKB-KW"/>
</dbReference>
<keyword evidence="13" id="KW-1185">Reference proteome</keyword>
<evidence type="ECO:0000256" key="1">
    <source>
        <dbReference type="ARBA" id="ARBA00005306"/>
    </source>
</evidence>
<dbReference type="SUPFAM" id="SSF89095">
    <property type="entry name" value="GatB/YqeY motif"/>
    <property type="match status" value="1"/>
</dbReference>
<dbReference type="GO" id="GO:0016740">
    <property type="term" value="F:transferase activity"/>
    <property type="evidence" value="ECO:0007669"/>
    <property type="project" value="UniProtKB-KW"/>
</dbReference>
<comment type="subunit">
    <text evidence="2 10">Heterotrimer of A, B and C subunits.</text>
</comment>
<dbReference type="InterPro" id="IPR017958">
    <property type="entry name" value="Gln-tRNA_amidoTrfase_suB_CS"/>
</dbReference>
<dbReference type="FunFam" id="1.10.150.380:FF:000001">
    <property type="entry name" value="Aspartyl/glutamyl-tRNA(Asn/Gln) amidotransferase subunit B"/>
    <property type="match status" value="1"/>
</dbReference>
<comment type="function">
    <text evidence="7 10">Allows the formation of correctly charged Asn-tRNA(Asn) or Gln-tRNA(Gln) through the transamidation of misacylated Asp-tRNA(Asn) or Glu-tRNA(Gln) in organisms which lack either or both of asparaginyl-tRNA or glutaminyl-tRNA synthetases. The reaction takes place in the presence of glutamine and ATP through an activated phospho-Asp-tRNA(Asn) or phospho-Glu-tRNA(Gln).</text>
</comment>
<dbReference type="InterPro" id="IPR042114">
    <property type="entry name" value="GatB_C_1"/>
</dbReference>
<evidence type="ECO:0000256" key="10">
    <source>
        <dbReference type="HAMAP-Rule" id="MF_00121"/>
    </source>
</evidence>
<dbReference type="OrthoDB" id="9804078at2"/>
<dbReference type="GO" id="GO:0050566">
    <property type="term" value="F:asparaginyl-tRNA synthase (glutamine-hydrolyzing) activity"/>
    <property type="evidence" value="ECO:0007669"/>
    <property type="project" value="RHEA"/>
</dbReference>
<dbReference type="InterPro" id="IPR006075">
    <property type="entry name" value="Asn/Gln-tRNA_Trfase_suB/E_cat"/>
</dbReference>
<evidence type="ECO:0000256" key="8">
    <source>
        <dbReference type="ARBA" id="ARBA00047380"/>
    </source>
</evidence>
<dbReference type="PANTHER" id="PTHR11659:SF0">
    <property type="entry name" value="GLUTAMYL-TRNA(GLN) AMIDOTRANSFERASE SUBUNIT B, MITOCHONDRIAL"/>
    <property type="match status" value="1"/>
</dbReference>
<name>A0A1M6JJV3_9FIRM</name>
<dbReference type="NCBIfam" id="NF004012">
    <property type="entry name" value="PRK05477.1-2"/>
    <property type="match status" value="1"/>
</dbReference>
<dbReference type="Pfam" id="PF02637">
    <property type="entry name" value="GatB_Yqey"/>
    <property type="match status" value="1"/>
</dbReference>
<dbReference type="EC" id="6.3.5.-" evidence="10"/>
<gene>
    <name evidence="10" type="primary">gatB</name>
    <name evidence="12" type="ORF">SAMN02744037_00115</name>
</gene>
<proteinExistence type="inferred from homology"/>
<dbReference type="GO" id="GO:0070681">
    <property type="term" value="P:glutaminyl-tRNAGln biosynthesis via transamidation"/>
    <property type="evidence" value="ECO:0007669"/>
    <property type="project" value="TreeGrafter"/>
</dbReference>
<keyword evidence="12" id="KW-0808">Transferase</keyword>
<feature type="domain" description="Asn/Gln amidotransferase" evidence="11">
    <location>
        <begin position="326"/>
        <end position="473"/>
    </location>
</feature>
<keyword evidence="6 10" id="KW-0648">Protein biosynthesis</keyword>
<dbReference type="SUPFAM" id="SSF55931">
    <property type="entry name" value="Glutamine synthetase/guanido kinase"/>
    <property type="match status" value="1"/>
</dbReference>
<evidence type="ECO:0000313" key="12">
    <source>
        <dbReference type="EMBL" id="SHJ46997.1"/>
    </source>
</evidence>
<sequence length="476" mass="54560">MSYKTIIGLEIHAELLTNTKIFCGCKNEFGANVNTNCCPVCLGLPGSLPVLNKKVLEYGIMAGLSFNCDIARETKMDRKNYFYPDLTKAYQISQYDIPLCSNGYIEIEKEDKSTKKIRIRRIHIEEDTGKSLHDMSGDTLLDYNRSGVPLIEIVTEPDMNSPEEAYKFLEKLKEVLLFTNVSDVKMEQGSLRCDVNVNIVREDGLKSNIVELKNLNSFKAALKAMEYEEKRHKELLENGENTVRETRRWDDSQNKTISMRSKESVQDYRYFPEPDVVDIKISEEFINDVKENLPELPDAKRARFIKEYSLPDYDAKVLTGSKEISNYFEEVVKEFNDPKMISNWIMTELLRRVNDEGITLNDLKFNINDFAYLLKVISQGKINNNAGKKVFREMFETGKKPEDIIKEKGLAQIQDEGAIKEIVINILNENMQSVEDYKNGKDRALGFLVGQVMKASKGKANPQIVNKLIIESINNM</sequence>
<dbReference type="PANTHER" id="PTHR11659">
    <property type="entry name" value="GLUTAMYL-TRNA GLN AMIDOTRANSFERASE SUBUNIT B MITOCHONDRIAL AND PROKARYOTIC PET112-RELATED"/>
    <property type="match status" value="1"/>
</dbReference>
<dbReference type="InterPro" id="IPR017959">
    <property type="entry name" value="Asn/Gln-tRNA_amidoTrfase_suB/E"/>
</dbReference>
<dbReference type="InterPro" id="IPR023168">
    <property type="entry name" value="GatB_Yqey_C_2"/>
</dbReference>
<comment type="similarity">
    <text evidence="1 10">Belongs to the GatB/GatE family. GatB subfamily.</text>
</comment>
<dbReference type="Pfam" id="PF02934">
    <property type="entry name" value="GatB_N"/>
    <property type="match status" value="1"/>
</dbReference>
<evidence type="ECO:0000313" key="13">
    <source>
        <dbReference type="Proteomes" id="UP000242497"/>
    </source>
</evidence>
<dbReference type="Proteomes" id="UP000242497">
    <property type="component" value="Unassembled WGS sequence"/>
</dbReference>
<evidence type="ECO:0000256" key="9">
    <source>
        <dbReference type="ARBA" id="ARBA00047913"/>
    </source>
</evidence>
<dbReference type="InterPro" id="IPR018027">
    <property type="entry name" value="Asn/Gln_amidotransferase"/>
</dbReference>
<dbReference type="InterPro" id="IPR004413">
    <property type="entry name" value="GatB"/>
</dbReference>
<evidence type="ECO:0000256" key="2">
    <source>
        <dbReference type="ARBA" id="ARBA00011123"/>
    </source>
</evidence>
<evidence type="ECO:0000256" key="5">
    <source>
        <dbReference type="ARBA" id="ARBA00022840"/>
    </source>
</evidence>
<dbReference type="FunFam" id="1.10.10.410:FF:000001">
    <property type="entry name" value="Aspartyl/glutamyl-tRNA(Asn/Gln) amidotransferase subunit B"/>
    <property type="match status" value="1"/>
</dbReference>
<keyword evidence="3 10" id="KW-0436">Ligase</keyword>
<dbReference type="InterPro" id="IPR003789">
    <property type="entry name" value="Asn/Gln_tRNA_amidoTrase-B-like"/>
</dbReference>
<comment type="catalytic activity">
    <reaction evidence="8 10">
        <text>L-aspartyl-tRNA(Asn) + L-glutamine + ATP + H2O = L-asparaginyl-tRNA(Asn) + L-glutamate + ADP + phosphate + 2 H(+)</text>
        <dbReference type="Rhea" id="RHEA:14513"/>
        <dbReference type="Rhea" id="RHEA-COMP:9674"/>
        <dbReference type="Rhea" id="RHEA-COMP:9677"/>
        <dbReference type="ChEBI" id="CHEBI:15377"/>
        <dbReference type="ChEBI" id="CHEBI:15378"/>
        <dbReference type="ChEBI" id="CHEBI:29985"/>
        <dbReference type="ChEBI" id="CHEBI:30616"/>
        <dbReference type="ChEBI" id="CHEBI:43474"/>
        <dbReference type="ChEBI" id="CHEBI:58359"/>
        <dbReference type="ChEBI" id="CHEBI:78515"/>
        <dbReference type="ChEBI" id="CHEBI:78516"/>
        <dbReference type="ChEBI" id="CHEBI:456216"/>
    </reaction>
</comment>
<dbReference type="Gene3D" id="1.10.10.410">
    <property type="match status" value="1"/>
</dbReference>
<evidence type="ECO:0000256" key="4">
    <source>
        <dbReference type="ARBA" id="ARBA00022741"/>
    </source>
</evidence>
<dbReference type="GO" id="GO:0050567">
    <property type="term" value="F:glutaminyl-tRNA synthase (glutamine-hydrolyzing) activity"/>
    <property type="evidence" value="ECO:0007669"/>
    <property type="project" value="UniProtKB-UniRule"/>
</dbReference>
<dbReference type="HAMAP" id="MF_00121">
    <property type="entry name" value="GatB"/>
    <property type="match status" value="1"/>
</dbReference>
<dbReference type="GO" id="GO:0006412">
    <property type="term" value="P:translation"/>
    <property type="evidence" value="ECO:0007669"/>
    <property type="project" value="UniProtKB-UniRule"/>
</dbReference>
<comment type="catalytic activity">
    <reaction evidence="9 10">
        <text>L-glutamyl-tRNA(Gln) + L-glutamine + ATP + H2O = L-glutaminyl-tRNA(Gln) + L-glutamate + ADP + phosphate + H(+)</text>
        <dbReference type="Rhea" id="RHEA:17521"/>
        <dbReference type="Rhea" id="RHEA-COMP:9681"/>
        <dbReference type="Rhea" id="RHEA-COMP:9684"/>
        <dbReference type="ChEBI" id="CHEBI:15377"/>
        <dbReference type="ChEBI" id="CHEBI:15378"/>
        <dbReference type="ChEBI" id="CHEBI:29985"/>
        <dbReference type="ChEBI" id="CHEBI:30616"/>
        <dbReference type="ChEBI" id="CHEBI:43474"/>
        <dbReference type="ChEBI" id="CHEBI:58359"/>
        <dbReference type="ChEBI" id="CHEBI:78520"/>
        <dbReference type="ChEBI" id="CHEBI:78521"/>
        <dbReference type="ChEBI" id="CHEBI:456216"/>
    </reaction>
</comment>
<organism evidence="12 13">
    <name type="scientific">Tepidibacter formicigenes DSM 15518</name>
    <dbReference type="NCBI Taxonomy" id="1123349"/>
    <lineage>
        <taxon>Bacteria</taxon>
        <taxon>Bacillati</taxon>
        <taxon>Bacillota</taxon>
        <taxon>Clostridia</taxon>
        <taxon>Peptostreptococcales</taxon>
        <taxon>Peptostreptococcaceae</taxon>
        <taxon>Tepidibacter</taxon>
    </lineage>
</organism>